<dbReference type="Gene3D" id="3.10.50.40">
    <property type="match status" value="1"/>
</dbReference>
<evidence type="ECO:0000256" key="8">
    <source>
        <dbReference type="ARBA" id="ARBA00029986"/>
    </source>
</evidence>
<dbReference type="GO" id="GO:0051083">
    <property type="term" value="P:'de novo' cotranslational protein folding"/>
    <property type="evidence" value="ECO:0007669"/>
    <property type="project" value="TreeGrafter"/>
</dbReference>
<evidence type="ECO:0000256" key="4">
    <source>
        <dbReference type="ARBA" id="ARBA00016902"/>
    </source>
</evidence>
<dbReference type="PANTHER" id="PTHR30560">
    <property type="entry name" value="TRIGGER FACTOR CHAPERONE AND PEPTIDYL-PROLYL CIS/TRANS ISOMERASE"/>
    <property type="match status" value="1"/>
</dbReference>
<dbReference type="InterPro" id="IPR008880">
    <property type="entry name" value="Trigger_fac_C"/>
</dbReference>
<dbReference type="GO" id="GO:0044183">
    <property type="term" value="F:protein folding chaperone"/>
    <property type="evidence" value="ECO:0007669"/>
    <property type="project" value="TreeGrafter"/>
</dbReference>
<dbReference type="GO" id="GO:0005737">
    <property type="term" value="C:cytoplasm"/>
    <property type="evidence" value="ECO:0007669"/>
    <property type="project" value="UniProtKB-SubCell"/>
</dbReference>
<gene>
    <name evidence="9 13" type="primary">tig</name>
    <name evidence="13" type="ORF">RZN69_03650</name>
</gene>
<evidence type="ECO:0000259" key="11">
    <source>
        <dbReference type="Pfam" id="PF05697"/>
    </source>
</evidence>
<evidence type="ECO:0000256" key="1">
    <source>
        <dbReference type="ARBA" id="ARBA00000971"/>
    </source>
</evidence>
<dbReference type="EC" id="5.2.1.8" evidence="3 9"/>
<dbReference type="Gene3D" id="3.30.70.1050">
    <property type="entry name" value="Trigger factor ribosome-binding domain"/>
    <property type="match status" value="1"/>
</dbReference>
<dbReference type="GO" id="GO:0043335">
    <property type="term" value="P:protein unfolding"/>
    <property type="evidence" value="ECO:0007669"/>
    <property type="project" value="TreeGrafter"/>
</dbReference>
<dbReference type="Pfam" id="PF05697">
    <property type="entry name" value="Trigger_N"/>
    <property type="match status" value="1"/>
</dbReference>
<accession>A0AAQ3LAB3</accession>
<evidence type="ECO:0000313" key="13">
    <source>
        <dbReference type="EMBL" id="WOO42170.1"/>
    </source>
</evidence>
<evidence type="ECO:0000256" key="6">
    <source>
        <dbReference type="ARBA" id="ARBA00023186"/>
    </source>
</evidence>
<evidence type="ECO:0000313" key="14">
    <source>
        <dbReference type="Proteomes" id="UP001304300"/>
    </source>
</evidence>
<protein>
    <recommendedName>
        <fullName evidence="4 9">Trigger factor</fullName>
        <shortName evidence="9">TF</shortName>
        <ecNumber evidence="3 9">5.2.1.8</ecNumber>
    </recommendedName>
    <alternativeName>
        <fullName evidence="8 9">PPIase</fullName>
    </alternativeName>
</protein>
<name>A0AAQ3LAB3_9BACT</name>
<dbReference type="Gene3D" id="1.10.3120.10">
    <property type="entry name" value="Trigger factor, C-terminal domain"/>
    <property type="match status" value="1"/>
</dbReference>
<dbReference type="InterPro" id="IPR008881">
    <property type="entry name" value="Trigger_fac_ribosome-bd_bac"/>
</dbReference>
<feature type="domain" description="Trigger factor C-terminal" evidence="12">
    <location>
        <begin position="272"/>
        <end position="427"/>
    </location>
</feature>
<dbReference type="PIRSF" id="PIRSF003095">
    <property type="entry name" value="Trigger_factor"/>
    <property type="match status" value="1"/>
</dbReference>
<dbReference type="EMBL" id="CP136920">
    <property type="protein sequence ID" value="WOO42170.1"/>
    <property type="molecule type" value="Genomic_DNA"/>
</dbReference>
<dbReference type="HAMAP" id="MF_00303">
    <property type="entry name" value="Trigger_factor_Tig"/>
    <property type="match status" value="1"/>
</dbReference>
<feature type="compositionally biased region" description="Basic and acidic residues" evidence="10">
    <location>
        <begin position="438"/>
        <end position="451"/>
    </location>
</feature>
<dbReference type="Pfam" id="PF05698">
    <property type="entry name" value="Trigger_C"/>
    <property type="match status" value="1"/>
</dbReference>
<comment type="function">
    <text evidence="9">Involved in protein export. Acts as a chaperone by maintaining the newly synthesized protein in an open conformation. Functions as a peptidyl-prolyl cis-trans isomerase.</text>
</comment>
<evidence type="ECO:0000256" key="10">
    <source>
        <dbReference type="SAM" id="MobiDB-lite"/>
    </source>
</evidence>
<keyword evidence="5 9" id="KW-0697">Rotamase</keyword>
<evidence type="ECO:0000256" key="7">
    <source>
        <dbReference type="ARBA" id="ARBA00023235"/>
    </source>
</evidence>
<keyword evidence="7 9" id="KW-0413">Isomerase</keyword>
<evidence type="ECO:0000256" key="9">
    <source>
        <dbReference type="HAMAP-Rule" id="MF_00303"/>
    </source>
</evidence>
<dbReference type="SUPFAM" id="SSF102735">
    <property type="entry name" value="Trigger factor ribosome-binding domain"/>
    <property type="match status" value="1"/>
</dbReference>
<dbReference type="KEGG" id="puo:RZN69_03650"/>
<dbReference type="InterPro" id="IPR005215">
    <property type="entry name" value="Trig_fac"/>
</dbReference>
<dbReference type="InterPro" id="IPR036611">
    <property type="entry name" value="Trigger_fac_ribosome-bd_sf"/>
</dbReference>
<proteinExistence type="inferred from homology"/>
<evidence type="ECO:0000256" key="2">
    <source>
        <dbReference type="ARBA" id="ARBA00005464"/>
    </source>
</evidence>
<evidence type="ECO:0000259" key="12">
    <source>
        <dbReference type="Pfam" id="PF05698"/>
    </source>
</evidence>
<dbReference type="PANTHER" id="PTHR30560:SF3">
    <property type="entry name" value="TRIGGER FACTOR-LIKE PROTEIN TIG, CHLOROPLASTIC"/>
    <property type="match status" value="1"/>
</dbReference>
<feature type="domain" description="Trigger factor ribosome-binding bacterial" evidence="11">
    <location>
        <begin position="1"/>
        <end position="141"/>
    </location>
</feature>
<dbReference type="SUPFAM" id="SSF54534">
    <property type="entry name" value="FKBP-like"/>
    <property type="match status" value="1"/>
</dbReference>
<comment type="subcellular location">
    <subcellularLocation>
        <location evidence="9">Cytoplasm</location>
    </subcellularLocation>
    <text evidence="9">About half TF is bound to the ribosome near the polypeptide exit tunnel while the other half is free in the cytoplasm.</text>
</comment>
<dbReference type="Proteomes" id="UP001304300">
    <property type="component" value="Chromosome"/>
</dbReference>
<dbReference type="GO" id="GO:0003755">
    <property type="term" value="F:peptidyl-prolyl cis-trans isomerase activity"/>
    <property type="evidence" value="ECO:0007669"/>
    <property type="project" value="UniProtKB-UniRule"/>
</dbReference>
<comment type="catalytic activity">
    <reaction evidence="1 9">
        <text>[protein]-peptidylproline (omega=180) = [protein]-peptidylproline (omega=0)</text>
        <dbReference type="Rhea" id="RHEA:16237"/>
        <dbReference type="Rhea" id="RHEA-COMP:10747"/>
        <dbReference type="Rhea" id="RHEA-COMP:10748"/>
        <dbReference type="ChEBI" id="CHEBI:83833"/>
        <dbReference type="ChEBI" id="CHEBI:83834"/>
        <dbReference type="EC" id="5.2.1.8"/>
    </reaction>
</comment>
<keyword evidence="14" id="KW-1185">Reference proteome</keyword>
<keyword evidence="6 9" id="KW-0143">Chaperone</keyword>
<evidence type="ECO:0000256" key="3">
    <source>
        <dbReference type="ARBA" id="ARBA00013194"/>
    </source>
</evidence>
<evidence type="ECO:0000256" key="5">
    <source>
        <dbReference type="ARBA" id="ARBA00023110"/>
    </source>
</evidence>
<dbReference type="GO" id="GO:0043022">
    <property type="term" value="F:ribosome binding"/>
    <property type="evidence" value="ECO:0007669"/>
    <property type="project" value="TreeGrafter"/>
</dbReference>
<dbReference type="AlphaFoldDB" id="A0AAQ3LAB3"/>
<comment type="similarity">
    <text evidence="2 9">Belongs to the FKBP-type PPIase family. Tig subfamily.</text>
</comment>
<dbReference type="InterPro" id="IPR037041">
    <property type="entry name" value="Trigger_fac_C_sf"/>
</dbReference>
<organism evidence="13 14">
    <name type="scientific">Rubellicoccus peritrichatus</name>
    <dbReference type="NCBI Taxonomy" id="3080537"/>
    <lineage>
        <taxon>Bacteria</taxon>
        <taxon>Pseudomonadati</taxon>
        <taxon>Verrucomicrobiota</taxon>
        <taxon>Opitutia</taxon>
        <taxon>Puniceicoccales</taxon>
        <taxon>Cerasicoccaceae</taxon>
        <taxon>Rubellicoccus</taxon>
    </lineage>
</organism>
<feature type="region of interest" description="Disordered" evidence="10">
    <location>
        <begin position="432"/>
        <end position="451"/>
    </location>
</feature>
<sequence>MNILVEDISETRKKAVASITGDETASAEKELIGQFAQQARVPGFRPGKAPANLIKTRYKKDIAEELKRKLTSEAYQKATTESEIQVLSIVSVDEADFVSGEDAEVSFTFDVRPTFELPDYKGLPITVPPAEPTEEEIKNTRDHILNQRAEYDVTENAAEKGNYVKLDYEGKIDDQLISEMVEDQPIYGTQNGTWEEAGSEDAPGIRAVIDGIIGMKAGDEKDVEHVFADDFQIEALKGKTATYHIKVEEVREKKLPEINEEFLKSFNVETEEAFQDRIKDDIRSQKEQQVMGAKREQVIGQLSEKVDFPLPESVVEGETNGVLSDFIARNMQQGVTEEQLEEQKDKLFEGASKAARDRVKAQLLLSAIAEKEEIKVEDQDIQQAIMQEAMQTRVKPEDLVKQLREDRGRLSRLQQNCLHNKALDFLVSQATVTEAAPEEGHEHDENCDHDH</sequence>
<dbReference type="NCBIfam" id="TIGR00115">
    <property type="entry name" value="tig"/>
    <property type="match status" value="1"/>
</dbReference>
<reference evidence="13 14" key="1">
    <citation type="submission" date="2023-10" db="EMBL/GenBank/DDBJ databases">
        <title>Rubellicoccus peritrichatus gen. nov., sp. nov., isolated from an algae of coral reef tank.</title>
        <authorList>
            <person name="Luo J."/>
        </authorList>
    </citation>
    <scope>NUCLEOTIDE SEQUENCE [LARGE SCALE GENOMIC DNA]</scope>
    <source>
        <strain evidence="13 14">CR14</strain>
    </source>
</reference>
<dbReference type="InterPro" id="IPR027304">
    <property type="entry name" value="Trigger_fact/SurA_dom_sf"/>
</dbReference>
<keyword evidence="9" id="KW-0963">Cytoplasm</keyword>
<dbReference type="InterPro" id="IPR046357">
    <property type="entry name" value="PPIase_dom_sf"/>
</dbReference>
<comment type="domain">
    <text evidence="9">Consists of 3 domains; the N-terminus binds the ribosome, the middle domain has PPIase activity, while the C-terminus has intrinsic chaperone activity on its own.</text>
</comment>
<dbReference type="GO" id="GO:0051301">
    <property type="term" value="P:cell division"/>
    <property type="evidence" value="ECO:0007669"/>
    <property type="project" value="UniProtKB-KW"/>
</dbReference>
<keyword evidence="9" id="KW-0132">Cell division</keyword>
<dbReference type="RefSeq" id="WP_317834655.1">
    <property type="nucleotide sequence ID" value="NZ_CP136920.1"/>
</dbReference>
<dbReference type="SUPFAM" id="SSF109998">
    <property type="entry name" value="Triger factor/SurA peptide-binding domain-like"/>
    <property type="match status" value="1"/>
</dbReference>
<dbReference type="GO" id="GO:0015031">
    <property type="term" value="P:protein transport"/>
    <property type="evidence" value="ECO:0007669"/>
    <property type="project" value="UniProtKB-UniRule"/>
</dbReference>
<keyword evidence="9" id="KW-0131">Cell cycle</keyword>